<dbReference type="Pfam" id="PF25601">
    <property type="entry name" value="AAA_lid_14"/>
    <property type="match status" value="1"/>
</dbReference>
<keyword evidence="1" id="KW-0547">Nucleotide-binding</keyword>
<evidence type="ECO:0000256" key="2">
    <source>
        <dbReference type="ARBA" id="ARBA00022840"/>
    </source>
</evidence>
<dbReference type="PANTHER" id="PTHR32071">
    <property type="entry name" value="TRANSCRIPTIONAL REGULATORY PROTEIN"/>
    <property type="match status" value="1"/>
</dbReference>
<dbReference type="OrthoDB" id="9804019at2"/>
<dbReference type="InterPro" id="IPR025944">
    <property type="entry name" value="Sigma_54_int_dom_CS"/>
</dbReference>
<dbReference type="SMART" id="SM00382">
    <property type="entry name" value="AAA"/>
    <property type="match status" value="1"/>
</dbReference>
<dbReference type="GO" id="GO:0005524">
    <property type="term" value="F:ATP binding"/>
    <property type="evidence" value="ECO:0007669"/>
    <property type="project" value="UniProtKB-KW"/>
</dbReference>
<dbReference type="InterPro" id="IPR003593">
    <property type="entry name" value="AAA+_ATPase"/>
</dbReference>
<dbReference type="GO" id="GO:0006355">
    <property type="term" value="P:regulation of DNA-templated transcription"/>
    <property type="evidence" value="ECO:0007669"/>
    <property type="project" value="InterPro"/>
</dbReference>
<dbReference type="Gene3D" id="1.10.8.60">
    <property type="match status" value="1"/>
</dbReference>
<dbReference type="FunFam" id="3.40.50.300:FF:000006">
    <property type="entry name" value="DNA-binding transcriptional regulator NtrC"/>
    <property type="match status" value="1"/>
</dbReference>
<dbReference type="InterPro" id="IPR025943">
    <property type="entry name" value="Sigma_54_int_dom_ATP-bd_2"/>
</dbReference>
<evidence type="ECO:0000313" key="8">
    <source>
        <dbReference type="Proteomes" id="UP000243063"/>
    </source>
</evidence>
<dbReference type="PROSITE" id="PS00688">
    <property type="entry name" value="SIGMA54_INTERACT_3"/>
    <property type="match status" value="1"/>
</dbReference>
<dbReference type="SUPFAM" id="SSF52540">
    <property type="entry name" value="P-loop containing nucleoside triphosphate hydrolases"/>
    <property type="match status" value="1"/>
</dbReference>
<dbReference type="CDD" id="cd00009">
    <property type="entry name" value="AAA"/>
    <property type="match status" value="1"/>
</dbReference>
<gene>
    <name evidence="7" type="ORF">SAMN05216580_2583</name>
</gene>
<evidence type="ECO:0000256" key="3">
    <source>
        <dbReference type="ARBA" id="ARBA00023015"/>
    </source>
</evidence>
<dbReference type="PANTHER" id="PTHR32071:SF120">
    <property type="entry name" value="TRANSCRIPTIONAL REGULATOR-RELATED"/>
    <property type="match status" value="1"/>
</dbReference>
<dbReference type="GO" id="GO:0003677">
    <property type="term" value="F:DNA binding"/>
    <property type="evidence" value="ECO:0007669"/>
    <property type="project" value="UniProtKB-KW"/>
</dbReference>
<dbReference type="PROSITE" id="PS50045">
    <property type="entry name" value="SIGMA54_INTERACT_4"/>
    <property type="match status" value="1"/>
</dbReference>
<reference evidence="8" key="1">
    <citation type="submission" date="2016-10" db="EMBL/GenBank/DDBJ databases">
        <authorList>
            <person name="Varghese N."/>
            <person name="Submissions S."/>
        </authorList>
    </citation>
    <scope>NUCLEOTIDE SEQUENCE [LARGE SCALE GENOMIC DNA]</scope>
    <source>
        <strain evidence="8">CCTCC 2012022</strain>
    </source>
</reference>
<dbReference type="STRING" id="1245526.SAMN05216580_2583"/>
<dbReference type="Proteomes" id="UP000243063">
    <property type="component" value="Chromosome I"/>
</dbReference>
<keyword evidence="8" id="KW-1185">Reference proteome</keyword>
<dbReference type="Pfam" id="PF20161">
    <property type="entry name" value="VpsR"/>
    <property type="match status" value="1"/>
</dbReference>
<accession>A0A1H2HY73</accession>
<dbReference type="InterPro" id="IPR009057">
    <property type="entry name" value="Homeodomain-like_sf"/>
</dbReference>
<dbReference type="InterPro" id="IPR058031">
    <property type="entry name" value="AAA_lid_NorR"/>
</dbReference>
<keyword evidence="4 7" id="KW-0238">DNA-binding</keyword>
<proteinExistence type="predicted"/>
<dbReference type="InterPro" id="IPR027417">
    <property type="entry name" value="P-loop_NTPase"/>
</dbReference>
<dbReference type="Gene3D" id="1.10.10.60">
    <property type="entry name" value="Homeodomain-like"/>
    <property type="match status" value="1"/>
</dbReference>
<dbReference type="SUPFAM" id="SSF46689">
    <property type="entry name" value="Homeodomain-like"/>
    <property type="match status" value="1"/>
</dbReference>
<dbReference type="AlphaFoldDB" id="A0A1H2HY73"/>
<evidence type="ECO:0000259" key="6">
    <source>
        <dbReference type="PROSITE" id="PS50045"/>
    </source>
</evidence>
<dbReference type="Gene3D" id="3.40.50.300">
    <property type="entry name" value="P-loop containing nucleotide triphosphate hydrolases"/>
    <property type="match status" value="1"/>
</dbReference>
<keyword evidence="3" id="KW-0805">Transcription regulation</keyword>
<dbReference type="RefSeq" id="WP_090215205.1">
    <property type="nucleotide sequence ID" value="NZ_LT629780.1"/>
</dbReference>
<keyword evidence="2" id="KW-0067">ATP-binding</keyword>
<dbReference type="InterPro" id="IPR045343">
    <property type="entry name" value="VpsR"/>
</dbReference>
<protein>
    <submittedName>
        <fullName evidence="7">DNA-binding transcriptional response regulator, NtrC family, contains REC, AAA-type ATPase, and a Fis-type DNA-binding domains</fullName>
    </submittedName>
</protein>
<organism evidence="7 8">
    <name type="scientific">Geopseudomonas guangdongensis</name>
    <dbReference type="NCBI Taxonomy" id="1245526"/>
    <lineage>
        <taxon>Bacteria</taxon>
        <taxon>Pseudomonadati</taxon>
        <taxon>Pseudomonadota</taxon>
        <taxon>Gammaproteobacteria</taxon>
        <taxon>Pseudomonadales</taxon>
        <taxon>Pseudomonadaceae</taxon>
        <taxon>Geopseudomonas</taxon>
    </lineage>
</organism>
<evidence type="ECO:0000313" key="7">
    <source>
        <dbReference type="EMBL" id="SDU36508.1"/>
    </source>
</evidence>
<name>A0A1H2HY73_9GAMM</name>
<evidence type="ECO:0000256" key="5">
    <source>
        <dbReference type="ARBA" id="ARBA00023163"/>
    </source>
</evidence>
<evidence type="ECO:0000256" key="1">
    <source>
        <dbReference type="ARBA" id="ARBA00022741"/>
    </source>
</evidence>
<dbReference type="PROSITE" id="PS00675">
    <property type="entry name" value="SIGMA54_INTERACT_1"/>
    <property type="match status" value="1"/>
</dbReference>
<dbReference type="Pfam" id="PF00158">
    <property type="entry name" value="Sigma54_activat"/>
    <property type="match status" value="1"/>
</dbReference>
<dbReference type="EMBL" id="LT629780">
    <property type="protein sequence ID" value="SDU36508.1"/>
    <property type="molecule type" value="Genomic_DNA"/>
</dbReference>
<evidence type="ECO:0000256" key="4">
    <source>
        <dbReference type="ARBA" id="ARBA00023125"/>
    </source>
</evidence>
<dbReference type="InterPro" id="IPR025662">
    <property type="entry name" value="Sigma_54_int_dom_ATP-bd_1"/>
</dbReference>
<dbReference type="PROSITE" id="PS00676">
    <property type="entry name" value="SIGMA54_INTERACT_2"/>
    <property type="match status" value="1"/>
</dbReference>
<sequence length="440" mass="49298">MQSSALRRLLVIDPCSDLQPLLSELSRSGWKVHECPLSRALEYPADVGIIQLGDCLDTVRELLARNPAQWIALLPDHLHLNEAMGKFIGEWFFDYHTLPLDLHRLKTILGHASGMARLRHGDPHQAPQGDLVGDSRAMREQRRLIAKLASTNSPVLIRGESGTGKELVAQALHRQSRRAGQPFIAINCGAIPEQLIQSELFGHEKGAFTGASQRKTGRIEAADGGTLFLDEIGDLPLELQANLLRFLQEGQIQRIGCNTPIAVDVRVLAATHVDLEQAVVARRFREDLYYRLNVLQIRTAPLRERLEDIPLLVRHFAQLYASEVGRRPREPSPAALQAMQEYAWPGNIRELANRVRRGMVLAEGRFIEPEDLGLLASCQESGECNLVDYKLQAERRALNEAIQYTSTFTQAAKALGVSRPTFYRLLNKHGMRTRHKSPPL</sequence>
<dbReference type="InterPro" id="IPR002078">
    <property type="entry name" value="Sigma_54_int"/>
</dbReference>
<keyword evidence="5" id="KW-0804">Transcription</keyword>
<feature type="domain" description="Sigma-54 factor interaction" evidence="6">
    <location>
        <begin position="131"/>
        <end position="360"/>
    </location>
</feature>